<keyword evidence="2" id="KW-1185">Reference proteome</keyword>
<dbReference type="Proteomes" id="UP001153954">
    <property type="component" value="Unassembled WGS sequence"/>
</dbReference>
<gene>
    <name evidence="1" type="ORF">EEDITHA_LOCUS11972</name>
</gene>
<comment type="caution">
    <text evidence="1">The sequence shown here is derived from an EMBL/GenBank/DDBJ whole genome shotgun (WGS) entry which is preliminary data.</text>
</comment>
<organism evidence="1 2">
    <name type="scientific">Euphydryas editha</name>
    <name type="common">Edith's checkerspot</name>
    <dbReference type="NCBI Taxonomy" id="104508"/>
    <lineage>
        <taxon>Eukaryota</taxon>
        <taxon>Metazoa</taxon>
        <taxon>Ecdysozoa</taxon>
        <taxon>Arthropoda</taxon>
        <taxon>Hexapoda</taxon>
        <taxon>Insecta</taxon>
        <taxon>Pterygota</taxon>
        <taxon>Neoptera</taxon>
        <taxon>Endopterygota</taxon>
        <taxon>Lepidoptera</taxon>
        <taxon>Glossata</taxon>
        <taxon>Ditrysia</taxon>
        <taxon>Papilionoidea</taxon>
        <taxon>Nymphalidae</taxon>
        <taxon>Nymphalinae</taxon>
        <taxon>Euphydryas</taxon>
    </lineage>
</organism>
<name>A0AAU9UAN9_EUPED</name>
<evidence type="ECO:0000313" key="1">
    <source>
        <dbReference type="EMBL" id="CAH2096661.1"/>
    </source>
</evidence>
<dbReference type="AlphaFoldDB" id="A0AAU9UAN9"/>
<sequence>MYRHVYASNCKNKKCKDNSADELGLDIFGDNLRIFFRHSVAAHRILGKIEVDGLVTQVLTGHSGFSEYLHRFKCKESPLCICDPGCLESVLHVLLDCPTLSYERLRLECRLGKKLCQGKIPEFLENSDSRELFL</sequence>
<evidence type="ECO:0008006" key="3">
    <source>
        <dbReference type="Google" id="ProtNLM"/>
    </source>
</evidence>
<proteinExistence type="predicted"/>
<protein>
    <recommendedName>
        <fullName evidence="3">Reverse transcriptase</fullName>
    </recommendedName>
</protein>
<evidence type="ECO:0000313" key="2">
    <source>
        <dbReference type="Proteomes" id="UP001153954"/>
    </source>
</evidence>
<dbReference type="EMBL" id="CAKOGL010000016">
    <property type="protein sequence ID" value="CAH2096661.1"/>
    <property type="molecule type" value="Genomic_DNA"/>
</dbReference>
<reference evidence="1" key="1">
    <citation type="submission" date="2022-03" db="EMBL/GenBank/DDBJ databases">
        <authorList>
            <person name="Tunstrom K."/>
        </authorList>
    </citation>
    <scope>NUCLEOTIDE SEQUENCE</scope>
</reference>
<accession>A0AAU9UAN9</accession>